<dbReference type="SUPFAM" id="SSF117281">
    <property type="entry name" value="Kelch motif"/>
    <property type="match status" value="1"/>
</dbReference>
<evidence type="ECO:0000313" key="2">
    <source>
        <dbReference type="Proteomes" id="UP001153678"/>
    </source>
</evidence>
<dbReference type="Gene3D" id="2.120.10.80">
    <property type="entry name" value="Kelch-type beta propeller"/>
    <property type="match status" value="1"/>
</dbReference>
<dbReference type="AlphaFoldDB" id="A0A9W4T200"/>
<accession>A0A9W4T200</accession>
<dbReference type="EMBL" id="CAMKVN010005440">
    <property type="protein sequence ID" value="CAI2188850.1"/>
    <property type="molecule type" value="Genomic_DNA"/>
</dbReference>
<sequence>VKSFTPVRRYGHSSVLIENKLYFFNGFTGHQCSNKTFYLDLSRSFNLATPPWIEITPEITFRSCYETVSLNDNEIIIYLYGGYTLNLLNQDLYLSNAPFTNKNDMVILNTNEKSWKINAINLPKPRDWYTTMLLSNGVIVYIGGIEYVIAKTSSVIENRIGHKAVLDANVKTKFKPLPPKTSIIVVNSKNELGGMKIGKHYPLNINEDHTLPGHINGEHILPEHINEEHSLPEHINEEYTLPKHINEEHTLPRNIVEHDRTSYTPTY</sequence>
<evidence type="ECO:0000313" key="1">
    <source>
        <dbReference type="EMBL" id="CAI2188850.1"/>
    </source>
</evidence>
<feature type="non-terminal residue" evidence="1">
    <location>
        <position position="1"/>
    </location>
</feature>
<proteinExistence type="predicted"/>
<organism evidence="1 2">
    <name type="scientific">Funneliformis geosporum</name>
    <dbReference type="NCBI Taxonomy" id="1117311"/>
    <lineage>
        <taxon>Eukaryota</taxon>
        <taxon>Fungi</taxon>
        <taxon>Fungi incertae sedis</taxon>
        <taxon>Mucoromycota</taxon>
        <taxon>Glomeromycotina</taxon>
        <taxon>Glomeromycetes</taxon>
        <taxon>Glomerales</taxon>
        <taxon>Glomeraceae</taxon>
        <taxon>Funneliformis</taxon>
    </lineage>
</organism>
<reference evidence="1" key="1">
    <citation type="submission" date="2022-08" db="EMBL/GenBank/DDBJ databases">
        <authorList>
            <person name="Kallberg Y."/>
            <person name="Tangrot J."/>
            <person name="Rosling A."/>
        </authorList>
    </citation>
    <scope>NUCLEOTIDE SEQUENCE</scope>
    <source>
        <strain evidence="1">Wild A</strain>
    </source>
</reference>
<dbReference type="OrthoDB" id="6273691at2759"/>
<name>A0A9W4T200_9GLOM</name>
<dbReference type="Proteomes" id="UP001153678">
    <property type="component" value="Unassembled WGS sequence"/>
</dbReference>
<comment type="caution">
    <text evidence="1">The sequence shown here is derived from an EMBL/GenBank/DDBJ whole genome shotgun (WGS) entry which is preliminary data.</text>
</comment>
<protein>
    <submittedName>
        <fullName evidence="1">408_t:CDS:1</fullName>
    </submittedName>
</protein>
<keyword evidence="2" id="KW-1185">Reference proteome</keyword>
<dbReference type="InterPro" id="IPR015915">
    <property type="entry name" value="Kelch-typ_b-propeller"/>
</dbReference>
<gene>
    <name evidence="1" type="ORF">FWILDA_LOCUS13787</name>
</gene>